<feature type="domain" description="ABC transporter" evidence="4">
    <location>
        <begin position="3"/>
        <end position="216"/>
    </location>
</feature>
<dbReference type="GO" id="GO:0016887">
    <property type="term" value="F:ATP hydrolysis activity"/>
    <property type="evidence" value="ECO:0007669"/>
    <property type="project" value="InterPro"/>
</dbReference>
<dbReference type="InterPro" id="IPR003439">
    <property type="entry name" value="ABC_transporter-like_ATP-bd"/>
</dbReference>
<reference evidence="5" key="1">
    <citation type="journal article" date="2020" name="mSystems">
        <title>Genome- and Community-Level Interaction Insights into Carbon Utilization and Element Cycling Functions of Hydrothermarchaeota in Hydrothermal Sediment.</title>
        <authorList>
            <person name="Zhou Z."/>
            <person name="Liu Y."/>
            <person name="Xu W."/>
            <person name="Pan J."/>
            <person name="Luo Z.H."/>
            <person name="Li M."/>
        </authorList>
    </citation>
    <scope>NUCLEOTIDE SEQUENCE [LARGE SCALE GENOMIC DNA]</scope>
    <source>
        <strain evidence="5">SpSt-1088</strain>
    </source>
</reference>
<comment type="caution">
    <text evidence="5">The sequence shown here is derived from an EMBL/GenBank/DDBJ whole genome shotgun (WGS) entry which is preliminary data.</text>
</comment>
<keyword evidence="1" id="KW-0813">Transport</keyword>
<dbReference type="SMART" id="SM00382">
    <property type="entry name" value="AAA"/>
    <property type="match status" value="1"/>
</dbReference>
<protein>
    <submittedName>
        <fullName evidence="5">ABC transporter ATP-binding protein</fullName>
    </submittedName>
</protein>
<organism evidence="5">
    <name type="scientific">Fervidobacterium nodosum</name>
    <dbReference type="NCBI Taxonomy" id="2424"/>
    <lineage>
        <taxon>Bacteria</taxon>
        <taxon>Thermotogati</taxon>
        <taxon>Thermotogota</taxon>
        <taxon>Thermotogae</taxon>
        <taxon>Thermotogales</taxon>
        <taxon>Fervidobacteriaceae</taxon>
        <taxon>Fervidobacterium</taxon>
    </lineage>
</organism>
<dbReference type="CDD" id="cd03230">
    <property type="entry name" value="ABC_DR_subfamily_A"/>
    <property type="match status" value="1"/>
</dbReference>
<evidence type="ECO:0000256" key="3">
    <source>
        <dbReference type="ARBA" id="ARBA00022840"/>
    </source>
</evidence>
<dbReference type="AlphaFoldDB" id="A0A7C5Y8B3"/>
<dbReference type="InterPro" id="IPR003593">
    <property type="entry name" value="AAA+_ATPase"/>
</dbReference>
<keyword evidence="3 5" id="KW-0067">ATP-binding</keyword>
<proteinExistence type="predicted"/>
<dbReference type="PANTHER" id="PTHR42939">
    <property type="entry name" value="ABC TRANSPORTER ATP-BINDING PROTEIN ALBC-RELATED"/>
    <property type="match status" value="1"/>
</dbReference>
<dbReference type="Gene3D" id="3.40.50.300">
    <property type="entry name" value="P-loop containing nucleotide triphosphate hydrolases"/>
    <property type="match status" value="1"/>
</dbReference>
<accession>A0A7C5Y8B3</accession>
<dbReference type="PANTHER" id="PTHR42939:SF3">
    <property type="entry name" value="ABC TRANSPORTER ATP-BINDING COMPONENT"/>
    <property type="match status" value="1"/>
</dbReference>
<evidence type="ECO:0000313" key="5">
    <source>
        <dbReference type="EMBL" id="HHR34307.1"/>
    </source>
</evidence>
<evidence type="ECO:0000256" key="1">
    <source>
        <dbReference type="ARBA" id="ARBA00022448"/>
    </source>
</evidence>
<name>A0A7C5Y8B3_9BACT</name>
<dbReference type="InterPro" id="IPR027417">
    <property type="entry name" value="P-loop_NTPase"/>
</dbReference>
<sequence>MVLEVRDLRKYYKNIKAVDGISFCVDKNEVFALLGPNGAGKTTTIKCILGLRNKDGGEIKLSGTVGYLPEGKELYQSYTVRKMIEITASITKDFDKDKCFKFIEQFDMPLSEKVSELSNGQTTQLYISLVLSQRAELYILDEPTWGLDPIVRNQILEMIRNIPFDGSSVLYTSHILSEVEKVADKVAIMNKGKIIEIGYLDDIKEKYCAIRVDKSKNVSGYKYKSTESENVYVVKKEWAQENGFTCEPITFDILFEAIVLGSNSNSNVRGEER</sequence>
<evidence type="ECO:0000256" key="2">
    <source>
        <dbReference type="ARBA" id="ARBA00022741"/>
    </source>
</evidence>
<dbReference type="PROSITE" id="PS50893">
    <property type="entry name" value="ABC_TRANSPORTER_2"/>
    <property type="match status" value="1"/>
</dbReference>
<dbReference type="InterPro" id="IPR051782">
    <property type="entry name" value="ABC_Transporter_VariousFunc"/>
</dbReference>
<dbReference type="Pfam" id="PF00005">
    <property type="entry name" value="ABC_tran"/>
    <property type="match status" value="1"/>
</dbReference>
<gene>
    <name evidence="5" type="ORF">ENM46_05110</name>
</gene>
<dbReference type="EMBL" id="DRXW01000307">
    <property type="protein sequence ID" value="HHR34307.1"/>
    <property type="molecule type" value="Genomic_DNA"/>
</dbReference>
<dbReference type="SUPFAM" id="SSF52540">
    <property type="entry name" value="P-loop containing nucleoside triphosphate hydrolases"/>
    <property type="match status" value="1"/>
</dbReference>
<dbReference type="GO" id="GO:0005524">
    <property type="term" value="F:ATP binding"/>
    <property type="evidence" value="ECO:0007669"/>
    <property type="project" value="UniProtKB-KW"/>
</dbReference>
<evidence type="ECO:0000259" key="4">
    <source>
        <dbReference type="PROSITE" id="PS50893"/>
    </source>
</evidence>
<keyword evidence="2" id="KW-0547">Nucleotide-binding</keyword>